<feature type="region of interest" description="Disordered" evidence="1">
    <location>
        <begin position="295"/>
        <end position="341"/>
    </location>
</feature>
<dbReference type="EMBL" id="BFEA01000005">
    <property type="protein sequence ID" value="GBG59646.1"/>
    <property type="molecule type" value="Genomic_DNA"/>
</dbReference>
<dbReference type="AlphaFoldDB" id="A0A388JPA0"/>
<feature type="compositionally biased region" description="Basic and acidic residues" evidence="1">
    <location>
        <begin position="307"/>
        <end position="324"/>
    </location>
</feature>
<gene>
    <name evidence="2" type="ORF">CBR_g49910</name>
</gene>
<protein>
    <recommendedName>
        <fullName evidence="4">Retrotransposon gag domain-containing protein</fullName>
    </recommendedName>
</protein>
<comment type="caution">
    <text evidence="2">The sequence shown here is derived from an EMBL/GenBank/DDBJ whole genome shotgun (WGS) entry which is preliminary data.</text>
</comment>
<reference evidence="2 3" key="1">
    <citation type="journal article" date="2018" name="Cell">
        <title>The Chara Genome: Secondary Complexity and Implications for Plant Terrestrialization.</title>
        <authorList>
            <person name="Nishiyama T."/>
            <person name="Sakayama H."/>
            <person name="Vries J.D."/>
            <person name="Buschmann H."/>
            <person name="Saint-Marcoux D."/>
            <person name="Ullrich K.K."/>
            <person name="Haas F.B."/>
            <person name="Vanderstraeten L."/>
            <person name="Becker D."/>
            <person name="Lang D."/>
            <person name="Vosolsobe S."/>
            <person name="Rombauts S."/>
            <person name="Wilhelmsson P.K.I."/>
            <person name="Janitza P."/>
            <person name="Kern R."/>
            <person name="Heyl A."/>
            <person name="Rumpler F."/>
            <person name="Villalobos L.I.A.C."/>
            <person name="Clay J.M."/>
            <person name="Skokan R."/>
            <person name="Toyoda A."/>
            <person name="Suzuki Y."/>
            <person name="Kagoshima H."/>
            <person name="Schijlen E."/>
            <person name="Tajeshwar N."/>
            <person name="Catarino B."/>
            <person name="Hetherington A.J."/>
            <person name="Saltykova A."/>
            <person name="Bonnot C."/>
            <person name="Breuninger H."/>
            <person name="Symeonidi A."/>
            <person name="Radhakrishnan G.V."/>
            <person name="Van Nieuwerburgh F."/>
            <person name="Deforce D."/>
            <person name="Chang C."/>
            <person name="Karol K.G."/>
            <person name="Hedrich R."/>
            <person name="Ulvskov P."/>
            <person name="Glockner G."/>
            <person name="Delwiche C.F."/>
            <person name="Petrasek J."/>
            <person name="Van de Peer Y."/>
            <person name="Friml J."/>
            <person name="Beilby M."/>
            <person name="Dolan L."/>
            <person name="Kohara Y."/>
            <person name="Sugano S."/>
            <person name="Fujiyama A."/>
            <person name="Delaux P.-M."/>
            <person name="Quint M."/>
            <person name="TheiBen G."/>
            <person name="Hagemann M."/>
            <person name="Harholt J."/>
            <person name="Dunand C."/>
            <person name="Zachgo S."/>
            <person name="Langdale J."/>
            <person name="Maumus F."/>
            <person name="Straeten D.V.D."/>
            <person name="Gould S.B."/>
            <person name="Rensing S.A."/>
        </authorList>
    </citation>
    <scope>NUCLEOTIDE SEQUENCE [LARGE SCALE GENOMIC DNA]</scope>
    <source>
        <strain evidence="2 3">S276</strain>
    </source>
</reference>
<name>A0A388JPA0_CHABU</name>
<organism evidence="2 3">
    <name type="scientific">Chara braunii</name>
    <name type="common">Braun's stonewort</name>
    <dbReference type="NCBI Taxonomy" id="69332"/>
    <lineage>
        <taxon>Eukaryota</taxon>
        <taxon>Viridiplantae</taxon>
        <taxon>Streptophyta</taxon>
        <taxon>Charophyceae</taxon>
        <taxon>Charales</taxon>
        <taxon>Characeae</taxon>
        <taxon>Chara</taxon>
    </lineage>
</organism>
<feature type="region of interest" description="Disordered" evidence="1">
    <location>
        <begin position="106"/>
        <end position="125"/>
    </location>
</feature>
<evidence type="ECO:0000313" key="3">
    <source>
        <dbReference type="Proteomes" id="UP000265515"/>
    </source>
</evidence>
<feature type="compositionally biased region" description="Basic and acidic residues" evidence="1">
    <location>
        <begin position="115"/>
        <end position="125"/>
    </location>
</feature>
<accession>A0A388JPA0</accession>
<evidence type="ECO:0008006" key="4">
    <source>
        <dbReference type="Google" id="ProtNLM"/>
    </source>
</evidence>
<sequence length="389" mass="43011">MAADWRTQAENGKMEESGNMIALLLSHLTDLLATCITQQEDIHSLDDALAQVHSRLWQLEQRPVAAPDASSSNTSDRLEALEIDVGSLKDGVQLSQTPTQQLEQRISTAANHSSSEPRETTPKFDGQEIFCDSTKTDLIPWFHKFELTLQLHYYGVVAADLHTKISWDDLKAAWHKRFQVEPPEIKAMDMLMVFEQGMLPSVDWIAEYKRLTSIRDIQMGFKAIKHYFISRSCLELGNALTHVEDTLTTPAELFDKAAQIIVTNKEAKNLQRSSVPGLIRDQHRPKVAVVAAATPNDQTSEAVSANEGDRFATAREGGRPDRGRGRGKAKTNTSSSLGPGAAAPAPWSLYGLSAQAYKARMRFHYCMGCNSDLHDTMACQSKGKGKSGN</sequence>
<evidence type="ECO:0000313" key="2">
    <source>
        <dbReference type="EMBL" id="GBG59646.1"/>
    </source>
</evidence>
<dbReference type="Proteomes" id="UP000265515">
    <property type="component" value="Unassembled WGS sequence"/>
</dbReference>
<keyword evidence="3" id="KW-1185">Reference proteome</keyword>
<evidence type="ECO:0000256" key="1">
    <source>
        <dbReference type="SAM" id="MobiDB-lite"/>
    </source>
</evidence>
<proteinExistence type="predicted"/>
<dbReference type="Gramene" id="GBG59646">
    <property type="protein sequence ID" value="GBG59646"/>
    <property type="gene ID" value="CBR_g49910"/>
</dbReference>